<comment type="subcellular location">
    <subcellularLocation>
        <location evidence="1">Membrane</location>
        <topology evidence="1">Multi-pass membrane protein</topology>
    </subcellularLocation>
</comment>
<feature type="transmembrane region" description="Helical" evidence="5">
    <location>
        <begin position="15"/>
        <end position="35"/>
    </location>
</feature>
<dbReference type="AlphaFoldDB" id="A0A167PK58"/>
<keyword evidence="7" id="KW-1185">Reference proteome</keyword>
<dbReference type="OrthoDB" id="413079at2759"/>
<dbReference type="PANTHER" id="PTHR23514">
    <property type="entry name" value="BYPASS OF STOP CODON PROTEIN 6"/>
    <property type="match status" value="1"/>
</dbReference>
<organism evidence="6 7">
    <name type="scientific">Akanthomyces lecanii RCEF 1005</name>
    <dbReference type="NCBI Taxonomy" id="1081108"/>
    <lineage>
        <taxon>Eukaryota</taxon>
        <taxon>Fungi</taxon>
        <taxon>Dikarya</taxon>
        <taxon>Ascomycota</taxon>
        <taxon>Pezizomycotina</taxon>
        <taxon>Sordariomycetes</taxon>
        <taxon>Hypocreomycetidae</taxon>
        <taxon>Hypocreales</taxon>
        <taxon>Cordycipitaceae</taxon>
        <taxon>Akanthomyces</taxon>
        <taxon>Cordyceps confragosa</taxon>
    </lineage>
</organism>
<evidence type="ECO:0000256" key="1">
    <source>
        <dbReference type="ARBA" id="ARBA00004141"/>
    </source>
</evidence>
<dbReference type="EMBL" id="AZHF01000033">
    <property type="protein sequence ID" value="OAA56742.1"/>
    <property type="molecule type" value="Genomic_DNA"/>
</dbReference>
<dbReference type="GO" id="GO:0016020">
    <property type="term" value="C:membrane"/>
    <property type="evidence" value="ECO:0007669"/>
    <property type="project" value="UniProtKB-SubCell"/>
</dbReference>
<evidence type="ECO:0008006" key="8">
    <source>
        <dbReference type="Google" id="ProtNLM"/>
    </source>
</evidence>
<protein>
    <recommendedName>
        <fullName evidence="8">Major facilitator superfamily domain, general substrate transporter</fullName>
    </recommendedName>
</protein>
<keyword evidence="2 5" id="KW-0812">Transmembrane</keyword>
<reference evidence="6 7" key="1">
    <citation type="journal article" date="2016" name="Genome Biol. Evol.">
        <title>Divergent and convergent evolution of fungal pathogenicity.</title>
        <authorList>
            <person name="Shang Y."/>
            <person name="Xiao G."/>
            <person name="Zheng P."/>
            <person name="Cen K."/>
            <person name="Zhan S."/>
            <person name="Wang C."/>
        </authorList>
    </citation>
    <scope>NUCLEOTIDE SEQUENCE [LARGE SCALE GENOMIC DNA]</scope>
    <source>
        <strain evidence="6 7">RCEF 1005</strain>
    </source>
</reference>
<name>A0A167PK58_CORDF</name>
<evidence type="ECO:0000256" key="3">
    <source>
        <dbReference type="ARBA" id="ARBA00022989"/>
    </source>
</evidence>
<evidence type="ECO:0000256" key="5">
    <source>
        <dbReference type="SAM" id="Phobius"/>
    </source>
</evidence>
<evidence type="ECO:0000313" key="7">
    <source>
        <dbReference type="Proteomes" id="UP000076881"/>
    </source>
</evidence>
<dbReference type="PANTHER" id="PTHR23514:SF6">
    <property type="entry name" value="MAJOR FACILITATOR SUPERFAMILY (MFS) PROFILE DOMAIN-CONTAINING PROTEIN"/>
    <property type="match status" value="1"/>
</dbReference>
<keyword evidence="4 5" id="KW-0472">Membrane</keyword>
<keyword evidence="3 5" id="KW-1133">Transmembrane helix</keyword>
<proteinExistence type="predicted"/>
<sequence>MALAYAPMVAGARPFVLVALSFFFVGFGIAVNVAIANTFFGSLVNGTLVLSCMHGCYGIGGATGPLVATGIVTAAGVSHADAAWTRY</sequence>
<evidence type="ECO:0000256" key="2">
    <source>
        <dbReference type="ARBA" id="ARBA00022692"/>
    </source>
</evidence>
<dbReference type="Proteomes" id="UP000076881">
    <property type="component" value="Unassembled WGS sequence"/>
</dbReference>
<evidence type="ECO:0000256" key="4">
    <source>
        <dbReference type="ARBA" id="ARBA00023136"/>
    </source>
</evidence>
<evidence type="ECO:0000313" key="6">
    <source>
        <dbReference type="EMBL" id="OAA56742.1"/>
    </source>
</evidence>
<dbReference type="InterPro" id="IPR051788">
    <property type="entry name" value="MFS_Transporter"/>
</dbReference>
<gene>
    <name evidence="6" type="ORF">LEL_10956</name>
</gene>
<accession>A0A167PK58</accession>
<comment type="caution">
    <text evidence="6">The sequence shown here is derived from an EMBL/GenBank/DDBJ whole genome shotgun (WGS) entry which is preliminary data.</text>
</comment>